<organism evidence="1 2">
    <name type="scientific">Paracoccidioides brasiliensis (strain Pb18)</name>
    <dbReference type="NCBI Taxonomy" id="502780"/>
    <lineage>
        <taxon>Eukaryota</taxon>
        <taxon>Fungi</taxon>
        <taxon>Dikarya</taxon>
        <taxon>Ascomycota</taxon>
        <taxon>Pezizomycotina</taxon>
        <taxon>Eurotiomycetes</taxon>
        <taxon>Eurotiomycetidae</taxon>
        <taxon>Onygenales</taxon>
        <taxon>Ajellomycetaceae</taxon>
        <taxon>Paracoccidioides</taxon>
    </lineage>
</organism>
<dbReference type="Proteomes" id="UP000001628">
    <property type="component" value="Unassembled WGS sequence"/>
</dbReference>
<dbReference type="VEuPathDB" id="FungiDB:PADG_11472"/>
<dbReference type="GeneID" id="22587369"/>
<dbReference type="AlphaFoldDB" id="A0A0A0HSW8"/>
<reference evidence="1 2" key="1">
    <citation type="journal article" date="2011" name="PLoS Genet.">
        <title>Comparative genomic analysis of human fungal pathogens causing paracoccidioidomycosis.</title>
        <authorList>
            <person name="Desjardins C.A."/>
            <person name="Champion M.D."/>
            <person name="Holder J.W."/>
            <person name="Muszewska A."/>
            <person name="Goldberg J."/>
            <person name="Bailao A.M."/>
            <person name="Brigido M.M."/>
            <person name="Ferreira M.E."/>
            <person name="Garcia A.M."/>
            <person name="Grynberg M."/>
            <person name="Gujja S."/>
            <person name="Heiman D.I."/>
            <person name="Henn M.R."/>
            <person name="Kodira C.D."/>
            <person name="Leon-Narvaez H."/>
            <person name="Longo L.V."/>
            <person name="Ma L.J."/>
            <person name="Malavazi I."/>
            <person name="Matsuo A.L."/>
            <person name="Morais F.V."/>
            <person name="Pereira M."/>
            <person name="Rodriguez-Brito S."/>
            <person name="Sakthikumar S."/>
            <person name="Salem-Izacc S.M."/>
            <person name="Sykes S.M."/>
            <person name="Teixeira M.M."/>
            <person name="Vallejo M.C."/>
            <person name="Walter M.E."/>
            <person name="Yandava C."/>
            <person name="Young S."/>
            <person name="Zeng Q."/>
            <person name="Zucker J."/>
            <person name="Felipe M.S."/>
            <person name="Goldman G.H."/>
            <person name="Haas B.J."/>
            <person name="McEwen J.G."/>
            <person name="Nino-Vega G."/>
            <person name="Puccia R."/>
            <person name="San-Blas G."/>
            <person name="Soares C.M."/>
            <person name="Birren B.W."/>
            <person name="Cuomo C.A."/>
        </authorList>
    </citation>
    <scope>NUCLEOTIDE SEQUENCE [LARGE SCALE GENOMIC DNA]</scope>
    <source>
        <strain evidence="1 2">Pb18</strain>
    </source>
</reference>
<evidence type="ECO:0000313" key="2">
    <source>
        <dbReference type="Proteomes" id="UP000001628"/>
    </source>
</evidence>
<keyword evidence="2" id="KW-1185">Reference proteome</keyword>
<accession>A0A0A0HSW8</accession>
<dbReference type="HOGENOM" id="CLU_3087849_0_0_1"/>
<dbReference type="EMBL" id="KN275959">
    <property type="protein sequence ID" value="KGM92284.1"/>
    <property type="molecule type" value="Genomic_DNA"/>
</dbReference>
<proteinExistence type="predicted"/>
<name>A0A0A0HSW8_PARBD</name>
<dbReference type="RefSeq" id="XP_010758940.1">
    <property type="nucleotide sequence ID" value="XM_010760638.1"/>
</dbReference>
<dbReference type="KEGG" id="pbn:PADG_11472"/>
<evidence type="ECO:0000313" key="1">
    <source>
        <dbReference type="EMBL" id="KGM92284.1"/>
    </source>
</evidence>
<sequence length="52" mass="5686">MSGVIQGVRSVAKSPLADGGETRYDLFLPQQTELHNWEGAEEEGLVVVPDLF</sequence>
<dbReference type="InParanoid" id="A0A0A0HSW8"/>
<protein>
    <submittedName>
        <fullName evidence="1">Uncharacterized protein</fullName>
    </submittedName>
</protein>
<gene>
    <name evidence="1" type="ORF">PADG_11472</name>
</gene>